<dbReference type="Proteomes" id="UP000664203">
    <property type="component" value="Unassembled WGS sequence"/>
</dbReference>
<sequence>MSYIQDIFKWLAKQRGREEAGNQSPTRLYFQQSHPSLPHIPANAMDEGVDIRPHHTHLPPGQRSDIRKRRVNAQATKRSQRSSKDSLGSQRFKGGKARRGRLSEEKFSGTVQPKKRANSARVMGRGTPDVWRCWSYLKQDFEPGQGGPSRKGYGAAGGDT</sequence>
<keyword evidence="3" id="KW-1185">Reference proteome</keyword>
<name>A0A8H3PIG9_9LECA</name>
<comment type="caution">
    <text evidence="2">The sequence shown here is derived from an EMBL/GenBank/DDBJ whole genome shotgun (WGS) entry which is preliminary data.</text>
</comment>
<accession>A0A8H3PIG9</accession>
<feature type="compositionally biased region" description="Gly residues" evidence="1">
    <location>
        <begin position="144"/>
        <end position="160"/>
    </location>
</feature>
<evidence type="ECO:0000313" key="2">
    <source>
        <dbReference type="EMBL" id="CAF9941538.1"/>
    </source>
</evidence>
<protein>
    <submittedName>
        <fullName evidence="2">Uncharacterized protein</fullName>
    </submittedName>
</protein>
<proteinExistence type="predicted"/>
<gene>
    <name evidence="2" type="ORF">ALECFALPRED_009180</name>
</gene>
<evidence type="ECO:0000256" key="1">
    <source>
        <dbReference type="SAM" id="MobiDB-lite"/>
    </source>
</evidence>
<reference evidence="2" key="1">
    <citation type="submission" date="2021-03" db="EMBL/GenBank/DDBJ databases">
        <authorList>
            <person name="Tagirdzhanova G."/>
        </authorList>
    </citation>
    <scope>NUCLEOTIDE SEQUENCE</scope>
</reference>
<evidence type="ECO:0000313" key="3">
    <source>
        <dbReference type="Proteomes" id="UP000664203"/>
    </source>
</evidence>
<feature type="region of interest" description="Disordered" evidence="1">
    <location>
        <begin position="138"/>
        <end position="160"/>
    </location>
</feature>
<dbReference type="EMBL" id="CAJPDR010000667">
    <property type="protein sequence ID" value="CAF9941538.1"/>
    <property type="molecule type" value="Genomic_DNA"/>
</dbReference>
<dbReference type="AlphaFoldDB" id="A0A8H3PIG9"/>
<feature type="region of interest" description="Disordered" evidence="1">
    <location>
        <begin position="50"/>
        <end position="123"/>
    </location>
</feature>
<organism evidence="2 3">
    <name type="scientific">Alectoria fallacina</name>
    <dbReference type="NCBI Taxonomy" id="1903189"/>
    <lineage>
        <taxon>Eukaryota</taxon>
        <taxon>Fungi</taxon>
        <taxon>Dikarya</taxon>
        <taxon>Ascomycota</taxon>
        <taxon>Pezizomycotina</taxon>
        <taxon>Lecanoromycetes</taxon>
        <taxon>OSLEUM clade</taxon>
        <taxon>Lecanoromycetidae</taxon>
        <taxon>Lecanorales</taxon>
        <taxon>Lecanorineae</taxon>
        <taxon>Parmeliaceae</taxon>
        <taxon>Alectoria</taxon>
    </lineage>
</organism>